<dbReference type="InterPro" id="IPR042455">
    <property type="entry name" value="DOCK_N_sub1"/>
</dbReference>
<dbReference type="InterPro" id="IPR032376">
    <property type="entry name" value="DOCK_N"/>
</dbReference>
<feature type="region of interest" description="Disordered" evidence="8">
    <location>
        <begin position="1827"/>
        <end position="2012"/>
    </location>
</feature>
<dbReference type="Gene3D" id="1.20.58.740">
    <property type="match status" value="1"/>
</dbReference>
<dbReference type="InterPro" id="IPR056372">
    <property type="entry name" value="TPR_DOCK"/>
</dbReference>
<dbReference type="InterPro" id="IPR043161">
    <property type="entry name" value="DOCK_C_lobe_A"/>
</dbReference>
<accession>A0ABP1PR27</accession>
<dbReference type="EMBL" id="CAXLJM020000007">
    <property type="protein sequence ID" value="CAL8073981.1"/>
    <property type="molecule type" value="Genomic_DNA"/>
</dbReference>
<dbReference type="Pfam" id="PF16172">
    <property type="entry name" value="DOCK_N"/>
    <property type="match status" value="1"/>
</dbReference>
<feature type="compositionally biased region" description="Polar residues" evidence="8">
    <location>
        <begin position="1974"/>
        <end position="1984"/>
    </location>
</feature>
<proteinExistence type="inferred from homology"/>
<dbReference type="InterPro" id="IPR046770">
    <property type="entry name" value="DOCKER_Lobe_B"/>
</dbReference>
<dbReference type="InterPro" id="IPR035892">
    <property type="entry name" value="C2_domain_sf"/>
</dbReference>
<dbReference type="SUPFAM" id="SSF48371">
    <property type="entry name" value="ARM repeat"/>
    <property type="match status" value="1"/>
</dbReference>
<evidence type="ECO:0000256" key="7">
    <source>
        <dbReference type="PROSITE-ProRule" id="PRU00983"/>
    </source>
</evidence>
<dbReference type="InterPro" id="IPR043162">
    <property type="entry name" value="DOCK_C_lobe_C"/>
</dbReference>
<dbReference type="InterPro" id="IPR001452">
    <property type="entry name" value="SH3_domain"/>
</dbReference>
<dbReference type="Gene3D" id="1.25.40.410">
    <property type="match status" value="1"/>
</dbReference>
<evidence type="ECO:0000259" key="9">
    <source>
        <dbReference type="PROSITE" id="PS50002"/>
    </source>
</evidence>
<reference evidence="12 13" key="1">
    <citation type="submission" date="2024-08" db="EMBL/GenBank/DDBJ databases">
        <authorList>
            <person name="Cucini C."/>
            <person name="Frati F."/>
        </authorList>
    </citation>
    <scope>NUCLEOTIDE SEQUENCE [LARGE SCALE GENOMIC DNA]</scope>
</reference>
<dbReference type="Gene3D" id="2.30.30.40">
    <property type="entry name" value="SH3 Domains"/>
    <property type="match status" value="1"/>
</dbReference>
<dbReference type="Gene3D" id="1.20.1270.350">
    <property type="entry name" value="Dedicator of cytokinesis N-terminal subdomain"/>
    <property type="match status" value="1"/>
</dbReference>
<evidence type="ECO:0000256" key="4">
    <source>
        <dbReference type="ARBA" id="ARBA00022553"/>
    </source>
</evidence>
<evidence type="ECO:0000313" key="12">
    <source>
        <dbReference type="EMBL" id="CAL8073981.1"/>
    </source>
</evidence>
<dbReference type="InterPro" id="IPR027357">
    <property type="entry name" value="DOCKER_dom"/>
</dbReference>
<dbReference type="Gene3D" id="2.60.40.150">
    <property type="entry name" value="C2 domain"/>
    <property type="match status" value="1"/>
</dbReference>
<dbReference type="InterPro" id="IPR046769">
    <property type="entry name" value="DOCKER_Lobe_A"/>
</dbReference>
<keyword evidence="4" id="KW-0597">Phosphoprotein</keyword>
<feature type="domain" description="DOCKER" evidence="11">
    <location>
        <begin position="1264"/>
        <end position="1682"/>
    </location>
</feature>
<evidence type="ECO:0000256" key="6">
    <source>
        <dbReference type="PROSITE-ProRule" id="PRU00192"/>
    </source>
</evidence>
<dbReference type="InterPro" id="IPR046773">
    <property type="entry name" value="DOCKER_Lobe_C"/>
</dbReference>
<dbReference type="InterPro" id="IPR027007">
    <property type="entry name" value="C2_DOCK-type_domain"/>
</dbReference>
<dbReference type="PROSITE" id="PS51650">
    <property type="entry name" value="C2_DOCK"/>
    <property type="match status" value="1"/>
</dbReference>
<keyword evidence="13" id="KW-1185">Reference proteome</keyword>
<dbReference type="Pfam" id="PF20422">
    <property type="entry name" value="DHR-2_Lobe_B"/>
    <property type="match status" value="1"/>
</dbReference>
<dbReference type="InterPro" id="IPR016024">
    <property type="entry name" value="ARM-type_fold"/>
</dbReference>
<dbReference type="CDD" id="cd00174">
    <property type="entry name" value="SH3"/>
    <property type="match status" value="1"/>
</dbReference>
<dbReference type="InterPro" id="IPR026791">
    <property type="entry name" value="DOCK"/>
</dbReference>
<feature type="compositionally biased region" description="Low complexity" evidence="8">
    <location>
        <begin position="1843"/>
        <end position="1854"/>
    </location>
</feature>
<dbReference type="Pfam" id="PF14429">
    <property type="entry name" value="DOCK-C2"/>
    <property type="match status" value="1"/>
</dbReference>
<dbReference type="PROSITE" id="PS50002">
    <property type="entry name" value="SH3"/>
    <property type="match status" value="1"/>
</dbReference>
<dbReference type="Pfam" id="PF06920">
    <property type="entry name" value="DHR-2_Lobe_A"/>
    <property type="match status" value="1"/>
</dbReference>
<evidence type="ECO:0008006" key="14">
    <source>
        <dbReference type="Google" id="ProtNLM"/>
    </source>
</evidence>
<evidence type="ECO:0000256" key="1">
    <source>
        <dbReference type="ARBA" id="ARBA00004496"/>
    </source>
</evidence>
<comment type="similarity">
    <text evidence="7">Belongs to the DOCK family.</text>
</comment>
<sequence>MLWKQDPNATTGAFNSVNGSKLQYTDSMKMKKDTNEQLLSKGTVLYPFQGSQLAAEGKIQNSGNSTHFLDLELGEIVYITKEVTPGWSYGVKKSTKEAGLFPAAYVVHVNHEGQEFLDKIAEVCREWGEMWKKLYVDVHSYQFEVIRRGIDDLMEGRRQILNQSLTQDQYREVARKICSKIDWGNRKLGLDLVPWAWLLPEGEEDAEDEVMRQDSLLRPDNSSIEINTSVQIGSGRLFKLHTRSVENAEMARGSNTVTRPKNKREQHNNLCISLRDFSYGMTDDCEIILSLYDGHRFISERHIISHTQLAQSSFHMNEDRPMVFQQVPTRKDLFLVVHIVRIGRMFYTENSTKKLAKSRFRRPYACGVLKLTDIDHLTDEESTCSLREQMIKIYTSDEKDYWQIHEMIISNNFKNAISSKISMVSCLFSVAVFWCGSNNTTVTATGHLVNLIDSSSLIVPPGLVRNDVYITLLTVDLVEKKQNKTGGTKNCNVECEVQVIDEEDDLLDLPGNCYKSLIFYHQNSPKFMETIKFNISIESFPKSRLRILFRHCSAKEKAEKKLFGITWLSVMDTSGTTLNNGDHTIHIFKWTDENSMPKQLTNSSLSKDTVTINSLIISTKFTQNIDLVNLLKWKQTENLKPSLQNLIQSMEATEEIVRKFLPDVLDALFTVFSDEEGNSTENSGDVFTLLVNIFQLLRTPHYTSFKSVLNTYCEGHFAAALVYKGLLQSLRHYTNVFLLQEGVTDEINETIKNCYLSLEYIFKFIVQSQGLFARATGGHLEDSFRRDVQTLISAFCKVFSMSNSSATCVSTQSVLLQNLHSIYEELLRVMGVSDVCELICEMFDSIPLQDTAGHPLSPAKLQAIHRVVKCSLFKNSLCRTKLLPVICKHIRHHLQHREELKLCTEVLNDILIYLHGIRNRNKEEAREAHADVEVVCTTTLEMLVQAVLVLERTSSVVGNLVTCLVGLLEQMDSFHYNRLWDEFHERKPLRDLLLRIFLLFRDLIKQDVFPSDWAVMKLLTNHVMLITLQQICQPLITYFINMFDVQLWTHYFNLAVTFISQPCLQLESFRSSKREMILEKYGDMRLEMGQQMLQMWAQLSDSEKRNFIPSLIGPFLEVTMIPEQRLRSQTLSVFFYDMMKAEYRLNGNFKETESELIDKLDSLINSQDGKGWSFGCEDYRAQFREIHLTRLSTENNKSATSSCAAAAGELKVDNVWSSMCAKAVESFSHLLQLLLDYRHIANLGSLDENRDKLMQCTVNLLKYYKEENRTDQYFRYVYKLHDLHLSAQNYTEAGFTLLLHGDHLNWDWERVLCETWDGVQYSRQREAERKEFIYLQVLAYFDQGKMWEKGIKLCKELANEYERRYDYTKLSKILQMQASFYDNILVQHRPEPEYFRVGFFGKEFPPFVRNKEFIYRGLEYERLATFISRIVAEWPHAELLQKNSPPDASILSGSKQHIQICSVKPIPQCIKNFLSSAPEKIRTFYRVNDVSLFQFDRRIQKLNQDASPGDDNNEFKYMWVERATMKTDSELPSILRWLEIVQKEIDELSPIEFACEKMEEANTQLQTLIAAYKNDEQCQPEVRSINPLSMKLQGMLDAAVQGGIPKYTDAFFNEEFLKKDESSHFVARLVSLLSEQVTILQQGLEIHGRFVPPGVQPLHKRLLECHADMKSKVQKTEADIAQFFAAHHAQNQNNPLRRSESGSNLLIRDSFRRAGGKSIVNSPLPPVPKVCNGKLDSGKSASNRSSVCSNEYGQLRPHYLGEDEYDDVYSQPVEDTSNKPPSIPTRLRKRGHSTDGAGGGGGGSVSSNEYIVMPPSRLREIVDGQNNVVSTNAPPKPPPKPLSTSWSATSGGTTSPPPILPRKGQLQHGEGGAMLGSKTPSTTSLASVGGGGGGTGGDPPDSPSKRLSTPPPIPPKPKQSSNKHLNHGTYLNKAELMMAMENEDRVNENSGGGGEDYPSLSEESVAAGEACRSPSRNSQENGTLNKGHPQRRSHQKEYYTLPGKETNKENTS</sequence>
<dbReference type="SUPFAM" id="SSF50044">
    <property type="entry name" value="SH3-domain"/>
    <property type="match status" value="1"/>
</dbReference>
<dbReference type="Proteomes" id="UP001642540">
    <property type="component" value="Unassembled WGS sequence"/>
</dbReference>
<evidence type="ECO:0000256" key="8">
    <source>
        <dbReference type="SAM" id="MobiDB-lite"/>
    </source>
</evidence>
<comment type="caution">
    <text evidence="12">The sequence shown here is derived from an EMBL/GenBank/DDBJ whole genome shotgun (WGS) entry which is preliminary data.</text>
</comment>
<dbReference type="PROSITE" id="PS51651">
    <property type="entry name" value="DOCKER"/>
    <property type="match status" value="1"/>
</dbReference>
<dbReference type="Pfam" id="PF23554">
    <property type="entry name" value="TPR_DOCK"/>
    <property type="match status" value="1"/>
</dbReference>
<dbReference type="PANTHER" id="PTHR45653:SF12">
    <property type="entry name" value="SPONGE, ISOFORM E"/>
    <property type="match status" value="1"/>
</dbReference>
<dbReference type="PANTHER" id="PTHR45653">
    <property type="entry name" value="DEDICATOR OF CYTOKINESIS"/>
    <property type="match status" value="1"/>
</dbReference>
<evidence type="ECO:0000256" key="5">
    <source>
        <dbReference type="ARBA" id="ARBA00022658"/>
    </source>
</evidence>
<dbReference type="SMART" id="SM00326">
    <property type="entry name" value="SH3"/>
    <property type="match status" value="1"/>
</dbReference>
<comment type="subcellular location">
    <subcellularLocation>
        <location evidence="1">Cytoplasm</location>
    </subcellularLocation>
</comment>
<protein>
    <recommendedName>
        <fullName evidence="14">Dedicator of cytokinesis protein 1</fullName>
    </recommendedName>
</protein>
<feature type="region of interest" description="Disordered" evidence="8">
    <location>
        <begin position="1770"/>
        <end position="1809"/>
    </location>
</feature>
<evidence type="ECO:0000313" key="13">
    <source>
        <dbReference type="Proteomes" id="UP001642540"/>
    </source>
</evidence>
<feature type="compositionally biased region" description="Gly residues" evidence="8">
    <location>
        <begin position="1888"/>
        <end position="1897"/>
    </location>
</feature>
<gene>
    <name evidence="12" type="ORF">ODALV1_LOCUS2768</name>
</gene>
<keyword evidence="5" id="KW-0344">Guanine-nucleotide releasing factor</keyword>
<organism evidence="12 13">
    <name type="scientific">Orchesella dallaii</name>
    <dbReference type="NCBI Taxonomy" id="48710"/>
    <lineage>
        <taxon>Eukaryota</taxon>
        <taxon>Metazoa</taxon>
        <taxon>Ecdysozoa</taxon>
        <taxon>Arthropoda</taxon>
        <taxon>Hexapoda</taxon>
        <taxon>Collembola</taxon>
        <taxon>Entomobryomorpha</taxon>
        <taxon>Entomobryoidea</taxon>
        <taxon>Orchesellidae</taxon>
        <taxon>Orchesellinae</taxon>
        <taxon>Orchesella</taxon>
    </lineage>
</organism>
<name>A0ABP1PR27_9HEXA</name>
<dbReference type="InterPro" id="IPR036028">
    <property type="entry name" value="SH3-like_dom_sf"/>
</dbReference>
<feature type="domain" description="SH3" evidence="9">
    <location>
        <begin position="37"/>
        <end position="111"/>
    </location>
</feature>
<keyword evidence="2 6" id="KW-0728">SH3 domain</keyword>
<feature type="domain" description="C2 DOCK-type" evidence="10">
    <location>
        <begin position="465"/>
        <end position="622"/>
    </location>
</feature>
<evidence type="ECO:0000256" key="2">
    <source>
        <dbReference type="ARBA" id="ARBA00022443"/>
    </source>
</evidence>
<dbReference type="Pfam" id="PF20421">
    <property type="entry name" value="DHR-2_Lobe_C"/>
    <property type="match status" value="1"/>
</dbReference>
<evidence type="ECO:0000259" key="10">
    <source>
        <dbReference type="PROSITE" id="PS51650"/>
    </source>
</evidence>
<evidence type="ECO:0000259" key="11">
    <source>
        <dbReference type="PROSITE" id="PS51651"/>
    </source>
</evidence>
<evidence type="ECO:0000256" key="3">
    <source>
        <dbReference type="ARBA" id="ARBA00022490"/>
    </source>
</evidence>
<keyword evidence="3" id="KW-0963">Cytoplasm</keyword>